<proteinExistence type="predicted"/>
<feature type="compositionally biased region" description="Low complexity" evidence="1">
    <location>
        <begin position="7"/>
        <end position="19"/>
    </location>
</feature>
<accession>D7FPX4</accession>
<organism evidence="2 3">
    <name type="scientific">Ectocarpus siliculosus</name>
    <name type="common">Brown alga</name>
    <name type="synonym">Conferva siliculosa</name>
    <dbReference type="NCBI Taxonomy" id="2880"/>
    <lineage>
        <taxon>Eukaryota</taxon>
        <taxon>Sar</taxon>
        <taxon>Stramenopiles</taxon>
        <taxon>Ochrophyta</taxon>
        <taxon>PX clade</taxon>
        <taxon>Phaeophyceae</taxon>
        <taxon>Ectocarpales</taxon>
        <taxon>Ectocarpaceae</taxon>
        <taxon>Ectocarpus</taxon>
    </lineage>
</organism>
<feature type="compositionally biased region" description="Basic and acidic residues" evidence="1">
    <location>
        <begin position="209"/>
        <end position="221"/>
    </location>
</feature>
<feature type="compositionally biased region" description="Low complexity" evidence="1">
    <location>
        <begin position="224"/>
        <end position="233"/>
    </location>
</feature>
<dbReference type="InParanoid" id="D7FPX4"/>
<evidence type="ECO:0000313" key="2">
    <source>
        <dbReference type="EMBL" id="CBJ48306.1"/>
    </source>
</evidence>
<feature type="compositionally biased region" description="Low complexity" evidence="1">
    <location>
        <begin position="292"/>
        <end position="305"/>
    </location>
</feature>
<sequence>MATCLNSGAGATTASAVARSGGGSLSKGVGGPLAPVAKTLAGAGINGHDGRSRGRCGIGEVGASASRENTVGLPKAPTMNGARSRRGQGGMNTPPEQRQEHLPPSPLGGADKASSANGISTIRQTPAPRCTMSSTAETTSWTGVGGDTREESVDAAGEAEPGPRACETTQELPRLPRPPPPPLNAATPSSSSSLKPTGGGRSSTPLLNRAEKQQAADREGRSTPLPQVAAEAEPAPPGPQENTPSCVDVPALPTLTLPPAPACSPSSKPAATTTTTAADAAACEEAQASRKSAGIRSGAADAAARPPDRRDATRPPGAAAAAASPSVVAVSSCQKPPAAAAAAATAAAPVAAASAIRPAEDADAAVTPAADVTSSPPRAAKRVRVEEEGGNGRDNGSSRATGMDIDSGSVLGGSSDDDSKRQGAGGEEAEGAEGREGDGVAAGSDANRPGAGPEAGAASPPSDGSRKRVRTVVVVGAPPGEEIRPVAAAVPEPLLQVPEVSEADVGKLVLSETGAGTLTGVVEAFEETGDGLGAWTIRYENGDVARLDDCGELHDDMCSYFEFAGNAAAAAAKHVRTRHLPPRAQEEVRLGLFKGKGMDSVVGRRVSVFREKILYEGWVTKYVQPTRDGEIDQWRVAFDAACESQPMDMDSFELLRPLLLHVERRIEQREVQWGHRKVVIYMHRTGDSSRPFTTLPGICASMPTMTIESEEQGQEGTSQQQQ</sequence>
<evidence type="ECO:0000313" key="3">
    <source>
        <dbReference type="Proteomes" id="UP000002630"/>
    </source>
</evidence>
<feature type="compositionally biased region" description="Low complexity" evidence="1">
    <location>
        <begin position="439"/>
        <end position="463"/>
    </location>
</feature>
<feature type="compositionally biased region" description="Polar residues" evidence="1">
    <location>
        <begin position="114"/>
        <end position="124"/>
    </location>
</feature>
<reference evidence="2 3" key="1">
    <citation type="journal article" date="2010" name="Nature">
        <title>The Ectocarpus genome and the independent evolution of multicellularity in brown algae.</title>
        <authorList>
            <person name="Cock J.M."/>
            <person name="Sterck L."/>
            <person name="Rouze P."/>
            <person name="Scornet D."/>
            <person name="Allen A.E."/>
            <person name="Amoutzias G."/>
            <person name="Anthouard V."/>
            <person name="Artiguenave F."/>
            <person name="Aury J.M."/>
            <person name="Badger J.H."/>
            <person name="Beszteri B."/>
            <person name="Billiau K."/>
            <person name="Bonnet E."/>
            <person name="Bothwell J.H."/>
            <person name="Bowler C."/>
            <person name="Boyen C."/>
            <person name="Brownlee C."/>
            <person name="Carrano C.J."/>
            <person name="Charrier B."/>
            <person name="Cho G.Y."/>
            <person name="Coelho S.M."/>
            <person name="Collen J."/>
            <person name="Corre E."/>
            <person name="Da Silva C."/>
            <person name="Delage L."/>
            <person name="Delaroque N."/>
            <person name="Dittami S.M."/>
            <person name="Doulbeau S."/>
            <person name="Elias M."/>
            <person name="Farnham G."/>
            <person name="Gachon C.M."/>
            <person name="Gschloessl B."/>
            <person name="Heesch S."/>
            <person name="Jabbari K."/>
            <person name="Jubin C."/>
            <person name="Kawai H."/>
            <person name="Kimura K."/>
            <person name="Kloareg B."/>
            <person name="Kupper F.C."/>
            <person name="Lang D."/>
            <person name="Le Bail A."/>
            <person name="Leblanc C."/>
            <person name="Lerouge P."/>
            <person name="Lohr M."/>
            <person name="Lopez P.J."/>
            <person name="Martens C."/>
            <person name="Maumus F."/>
            <person name="Michel G."/>
            <person name="Miranda-Saavedra D."/>
            <person name="Morales J."/>
            <person name="Moreau H."/>
            <person name="Motomura T."/>
            <person name="Nagasato C."/>
            <person name="Napoli C.A."/>
            <person name="Nelson D.R."/>
            <person name="Nyvall-Collen P."/>
            <person name="Peters A.F."/>
            <person name="Pommier C."/>
            <person name="Potin P."/>
            <person name="Poulain J."/>
            <person name="Quesneville H."/>
            <person name="Read B."/>
            <person name="Rensing S.A."/>
            <person name="Ritter A."/>
            <person name="Rousvoal S."/>
            <person name="Samanta M."/>
            <person name="Samson G."/>
            <person name="Schroeder D.C."/>
            <person name="Segurens B."/>
            <person name="Strittmatter M."/>
            <person name="Tonon T."/>
            <person name="Tregear J.W."/>
            <person name="Valentin K."/>
            <person name="von Dassow P."/>
            <person name="Yamagishi T."/>
            <person name="Van de Peer Y."/>
            <person name="Wincker P."/>
        </authorList>
    </citation>
    <scope>NUCLEOTIDE SEQUENCE [LARGE SCALE GENOMIC DNA]</scope>
    <source>
        <strain evidence="3">Ec32 / CCAP1310/4</strain>
    </source>
</reference>
<dbReference type="OMA" id="WTIRYEN"/>
<keyword evidence="3" id="KW-1185">Reference proteome</keyword>
<dbReference type="EMBL" id="FN649727">
    <property type="protein sequence ID" value="CBJ48306.1"/>
    <property type="molecule type" value="Genomic_DNA"/>
</dbReference>
<feature type="compositionally biased region" description="Gly residues" evidence="1">
    <location>
        <begin position="20"/>
        <end position="31"/>
    </location>
</feature>
<feature type="compositionally biased region" description="Low complexity" evidence="1">
    <location>
        <begin position="314"/>
        <end position="357"/>
    </location>
</feature>
<feature type="region of interest" description="Disordered" evidence="1">
    <location>
        <begin position="1"/>
        <end position="469"/>
    </location>
</feature>
<evidence type="ECO:0000256" key="1">
    <source>
        <dbReference type="SAM" id="MobiDB-lite"/>
    </source>
</evidence>
<dbReference type="Proteomes" id="UP000002630">
    <property type="component" value="Linkage Group LG02"/>
</dbReference>
<feature type="compositionally biased region" description="Polar residues" evidence="1">
    <location>
        <begin position="131"/>
        <end position="142"/>
    </location>
</feature>
<dbReference type="AlphaFoldDB" id="D7FPX4"/>
<gene>
    <name evidence="2" type="ORF">Esi_0002_0025</name>
</gene>
<dbReference type="OrthoDB" id="10425644at2759"/>
<feature type="compositionally biased region" description="Low complexity" evidence="1">
    <location>
        <begin position="404"/>
        <end position="414"/>
    </location>
</feature>
<feature type="compositionally biased region" description="Low complexity" evidence="1">
    <location>
        <begin position="184"/>
        <end position="196"/>
    </location>
</feature>
<feature type="compositionally biased region" description="Low complexity" evidence="1">
    <location>
        <begin position="263"/>
        <end position="281"/>
    </location>
</feature>
<name>D7FPX4_ECTSI</name>
<protein>
    <submittedName>
        <fullName evidence="2">Uncharacterized protein</fullName>
    </submittedName>
</protein>
<feature type="compositionally biased region" description="Low complexity" evidence="1">
    <location>
        <begin position="364"/>
        <end position="373"/>
    </location>
</feature>
<dbReference type="EMBL" id="FN648375">
    <property type="protein sequence ID" value="CBJ48306.1"/>
    <property type="molecule type" value="Genomic_DNA"/>
</dbReference>